<name>A0AAE6EU43_BACFG</name>
<protein>
    <submittedName>
        <fullName evidence="1">Uncharacterized protein</fullName>
    </submittedName>
</protein>
<sequence length="138" mass="16190">MKITRNNNQEIEIKYVKVELPIRYGEEDMPKDFPLRYEVPTDESGYDWWKATIEIDTGKILEWPLGKVGKFYIKVCDEGSYFLLDESRNIIAAIEINYVPNRLLPPRDGYGDYVTFKIQANGVISNWYKNPLLTDFLD</sequence>
<organism evidence="1 2">
    <name type="scientific">Bacteroides fragilis</name>
    <dbReference type="NCBI Taxonomy" id="817"/>
    <lineage>
        <taxon>Bacteria</taxon>
        <taxon>Pseudomonadati</taxon>
        <taxon>Bacteroidota</taxon>
        <taxon>Bacteroidia</taxon>
        <taxon>Bacteroidales</taxon>
        <taxon>Bacteroidaceae</taxon>
        <taxon>Bacteroides</taxon>
    </lineage>
</organism>
<proteinExistence type="predicted"/>
<gene>
    <name evidence="1" type="ORF">EC80_014925</name>
</gene>
<dbReference type="AlphaFoldDB" id="A0AAE6EU43"/>
<accession>A0AAE6EU43</accession>
<dbReference type="EMBL" id="CP036546">
    <property type="protein sequence ID" value="QCQ46055.1"/>
    <property type="molecule type" value="Genomic_DNA"/>
</dbReference>
<dbReference type="Proteomes" id="UP000036847">
    <property type="component" value="Chromosome"/>
</dbReference>
<evidence type="ECO:0000313" key="1">
    <source>
        <dbReference type="EMBL" id="QCQ46055.1"/>
    </source>
</evidence>
<dbReference type="RefSeq" id="WP_005805866.1">
    <property type="nucleotide sequence ID" value="NZ_CP036546.1"/>
</dbReference>
<evidence type="ECO:0000313" key="2">
    <source>
        <dbReference type="Proteomes" id="UP000036847"/>
    </source>
</evidence>
<reference evidence="1 2" key="1">
    <citation type="submission" date="2019-03" db="EMBL/GenBank/DDBJ databases">
        <title>Complete genome assembly of MDR B. fragilis.</title>
        <authorList>
            <person name="Sydenham T.V."/>
            <person name="Hasman H."/>
            <person name="Justesen U.S."/>
        </authorList>
    </citation>
    <scope>NUCLEOTIDE SEQUENCE [LARGE SCALE GENOMIC DNA]</scope>
    <source>
        <strain evidence="1 2">DCMSKEJBY0001B</strain>
    </source>
</reference>